<gene>
    <name evidence="19" type="ORF">O6P43_022718</name>
</gene>
<dbReference type="EMBL" id="JARAOO010000009">
    <property type="protein sequence ID" value="KAJ7956246.1"/>
    <property type="molecule type" value="Genomic_DNA"/>
</dbReference>
<evidence type="ECO:0000256" key="10">
    <source>
        <dbReference type="ARBA" id="ARBA00029502"/>
    </source>
</evidence>
<organism evidence="19 20">
    <name type="scientific">Quillaja saponaria</name>
    <name type="common">Soap bark tree</name>
    <dbReference type="NCBI Taxonomy" id="32244"/>
    <lineage>
        <taxon>Eukaryota</taxon>
        <taxon>Viridiplantae</taxon>
        <taxon>Streptophyta</taxon>
        <taxon>Embryophyta</taxon>
        <taxon>Tracheophyta</taxon>
        <taxon>Spermatophyta</taxon>
        <taxon>Magnoliopsida</taxon>
        <taxon>eudicotyledons</taxon>
        <taxon>Gunneridae</taxon>
        <taxon>Pentapetalae</taxon>
        <taxon>rosids</taxon>
        <taxon>fabids</taxon>
        <taxon>Fabales</taxon>
        <taxon>Quillajaceae</taxon>
        <taxon>Quillaja</taxon>
    </lineage>
</organism>
<feature type="domain" description="Peroxisome membrane anchor protein Pex14p N-terminal" evidence="16">
    <location>
        <begin position="55"/>
        <end position="99"/>
    </location>
</feature>
<protein>
    <recommendedName>
        <fullName evidence="10 14">Peroxisomal membrane protein PEX14</fullName>
    </recommendedName>
    <alternativeName>
        <fullName evidence="11 14">Peroxin-14</fullName>
    </alternativeName>
</protein>
<dbReference type="InterPro" id="IPR025655">
    <property type="entry name" value="PEX14"/>
</dbReference>
<evidence type="ECO:0000259" key="17">
    <source>
        <dbReference type="Pfam" id="PF17733"/>
    </source>
</evidence>
<evidence type="ECO:0000313" key="20">
    <source>
        <dbReference type="Proteomes" id="UP001163823"/>
    </source>
</evidence>
<reference evidence="19" key="1">
    <citation type="journal article" date="2023" name="Science">
        <title>Elucidation of the pathway for biosynthesis of saponin adjuvants from the soapbark tree.</title>
        <authorList>
            <person name="Reed J."/>
            <person name="Orme A."/>
            <person name="El-Demerdash A."/>
            <person name="Owen C."/>
            <person name="Martin L.B.B."/>
            <person name="Misra R.C."/>
            <person name="Kikuchi S."/>
            <person name="Rejzek M."/>
            <person name="Martin A.C."/>
            <person name="Harkess A."/>
            <person name="Leebens-Mack J."/>
            <person name="Louveau T."/>
            <person name="Stephenson M.J."/>
            <person name="Osbourn A."/>
        </authorList>
    </citation>
    <scope>NUCLEOTIDE SEQUENCE</scope>
    <source>
        <strain evidence="19">S10</strain>
    </source>
</reference>
<dbReference type="Proteomes" id="UP001163823">
    <property type="component" value="Chromosome 9"/>
</dbReference>
<name>A0AAD7PHX0_QUISA</name>
<comment type="caution">
    <text evidence="19">The sequence shown here is derived from an EMBL/GenBank/DDBJ whole genome shotgun (WGS) entry which is preliminary data.</text>
</comment>
<dbReference type="InterPro" id="IPR036388">
    <property type="entry name" value="WH-like_DNA-bd_sf"/>
</dbReference>
<evidence type="ECO:0000256" key="13">
    <source>
        <dbReference type="ARBA" id="ARBA00064754"/>
    </source>
</evidence>
<evidence type="ECO:0000259" key="16">
    <source>
        <dbReference type="Pfam" id="PF04695"/>
    </source>
</evidence>
<keyword evidence="4" id="KW-0812">Transmembrane</keyword>
<evidence type="ECO:0000256" key="11">
    <source>
        <dbReference type="ARBA" id="ARBA00029691"/>
    </source>
</evidence>
<sequence>MATQSAGPPHATDEKPQNPGAEPVQPSNEYEQTARAEPAKPSATTSPFVNSEPIREEQVENAVKFLSHPKVRGSPVVYRRSFLEKKGLTKEEIDEAFQRVPDSSPNIQTTTVNQDSQLKTTSNIQKPVQTLQPTAAAAQSGSTTSVGTLSHYRFHWSHAIVAIGLLAASGAGTAMLIKKSILPRLKSWIRKVVLEEEDASVKKTDLKPTLAEETAAAAKAAAAAAADVAKASENILSSRTEETRYFQEFKSLLDIQVQEMKSMTNAIRRLEGQSSGNGKTLLSEQEDYRVITTSSKQLTANGKVNYDLRSVRSSSPPASVVPSAAPHPKSYMEIMAMVQRGEKPSNIRDINDLPPNPNQQQSNPRLAPRTKPWEVNQTQNNSIEVLRPQVNGEGLHSKVQESTYQLNDDTSLPWWQRKNARITEIENEFNAAPRSIEQPVQRTWVPPQPPPVQMPEAAEAIRRPKSLVQKEQLPDDQLVGHPSDVSDELQKITKLSESGGAVDVTALSSTVNSGEIQELQEDKYVGS</sequence>
<dbReference type="GO" id="GO:1990429">
    <property type="term" value="C:peroxisomal importomer complex"/>
    <property type="evidence" value="ECO:0007669"/>
    <property type="project" value="TreeGrafter"/>
</dbReference>
<evidence type="ECO:0000313" key="19">
    <source>
        <dbReference type="EMBL" id="KAJ7956246.1"/>
    </source>
</evidence>
<evidence type="ECO:0000256" key="3">
    <source>
        <dbReference type="ARBA" id="ARBA00022448"/>
    </source>
</evidence>
<keyword evidence="20" id="KW-1185">Reference proteome</keyword>
<dbReference type="GO" id="GO:0005778">
    <property type="term" value="C:peroxisomal membrane"/>
    <property type="evidence" value="ECO:0007669"/>
    <property type="project" value="UniProtKB-SubCell"/>
</dbReference>
<dbReference type="Pfam" id="PF04695">
    <property type="entry name" value="Pex14_N"/>
    <property type="match status" value="1"/>
</dbReference>
<dbReference type="GO" id="GO:0016560">
    <property type="term" value="P:protein import into peroxisome matrix, docking"/>
    <property type="evidence" value="ECO:0007669"/>
    <property type="project" value="UniProtKB-UniRule"/>
</dbReference>
<comment type="similarity">
    <text evidence="2 14">Belongs to the peroxin-14 family.</text>
</comment>
<evidence type="ECO:0000256" key="6">
    <source>
        <dbReference type="ARBA" id="ARBA00022989"/>
    </source>
</evidence>
<keyword evidence="9 14" id="KW-0576">Peroxisome</keyword>
<evidence type="ECO:0000256" key="9">
    <source>
        <dbReference type="ARBA" id="ARBA00023140"/>
    </source>
</evidence>
<evidence type="ECO:0000256" key="14">
    <source>
        <dbReference type="RuleBase" id="RU367032"/>
    </source>
</evidence>
<dbReference type="Pfam" id="PF23020">
    <property type="entry name" value="PEX14-like_2nd"/>
    <property type="match status" value="1"/>
</dbReference>
<evidence type="ECO:0000256" key="7">
    <source>
        <dbReference type="ARBA" id="ARBA00023010"/>
    </source>
</evidence>
<feature type="region of interest" description="Disordered" evidence="15">
    <location>
        <begin position="345"/>
        <end position="369"/>
    </location>
</feature>
<dbReference type="AlphaFoldDB" id="A0AAD7PHX0"/>
<dbReference type="InterPro" id="IPR054154">
    <property type="entry name" value="PEX14-like_M_plants"/>
</dbReference>
<dbReference type="InterPro" id="IPR040554">
    <property type="entry name" value="KPWE_PEX14_dom"/>
</dbReference>
<keyword evidence="3 14" id="KW-0813">Transport</keyword>
<dbReference type="FunFam" id="1.10.10.10:FF:000217">
    <property type="entry name" value="Peroxisomal membrane protein PEX14"/>
    <property type="match status" value="1"/>
</dbReference>
<dbReference type="InterPro" id="IPR006785">
    <property type="entry name" value="Pex14_N"/>
</dbReference>
<feature type="region of interest" description="Disordered" evidence="15">
    <location>
        <begin position="1"/>
        <end position="54"/>
    </location>
</feature>
<comment type="subcellular location">
    <subcellularLocation>
        <location evidence="1">Peroxisome membrane</location>
        <topology evidence="1">Single-pass membrane protein</topology>
    </subcellularLocation>
</comment>
<comment type="subunit">
    <text evidence="13">Interacts with PEX13; forming the PEX13-PEX14 docking complex. Interacts with PEX5 (via WxxxF/Y motifs).</text>
</comment>
<evidence type="ECO:0000256" key="8">
    <source>
        <dbReference type="ARBA" id="ARBA00023136"/>
    </source>
</evidence>
<keyword evidence="7" id="KW-0811">Translocation</keyword>
<evidence type="ECO:0000256" key="15">
    <source>
        <dbReference type="SAM" id="MobiDB-lite"/>
    </source>
</evidence>
<feature type="domain" description="Peroxisomal membrane protein PEX14-like KPWE" evidence="17">
    <location>
        <begin position="326"/>
        <end position="374"/>
    </location>
</feature>
<evidence type="ECO:0000256" key="4">
    <source>
        <dbReference type="ARBA" id="ARBA00022692"/>
    </source>
</evidence>
<accession>A0AAD7PHX0</accession>
<dbReference type="PANTHER" id="PTHR23058:SF0">
    <property type="entry name" value="PEROXISOMAL MEMBRANE PROTEIN PEX14"/>
    <property type="match status" value="1"/>
</dbReference>
<keyword evidence="6" id="KW-1133">Transmembrane helix</keyword>
<keyword evidence="5 14" id="KW-0653">Protein transport</keyword>
<evidence type="ECO:0000256" key="2">
    <source>
        <dbReference type="ARBA" id="ARBA00005443"/>
    </source>
</evidence>
<comment type="function">
    <text evidence="12 14">Component of the PEX13-PEX14 docking complex, a translocon channel that specifically mediates the import of peroxisomal cargo proteins bound to PEX5 receptor. The PEX13-PEX14 docking complex forms a large import pore which can be opened to a diameter of about 9 nm. Mechanistically, PEX5 receptor along with cargo proteins associates with the PEX14 subunit of the PEX13-PEX14 docking complex in the cytosol, leading to the insertion of the receptor into the organelle membrane with the concomitant translocation of the cargo into the peroxisome matrix.</text>
</comment>
<evidence type="ECO:0000256" key="1">
    <source>
        <dbReference type="ARBA" id="ARBA00004549"/>
    </source>
</evidence>
<evidence type="ECO:0000259" key="18">
    <source>
        <dbReference type="Pfam" id="PF23020"/>
    </source>
</evidence>
<proteinExistence type="inferred from homology"/>
<evidence type="ECO:0000256" key="5">
    <source>
        <dbReference type="ARBA" id="ARBA00022927"/>
    </source>
</evidence>
<keyword evidence="8 14" id="KW-0472">Membrane</keyword>
<dbReference type="PANTHER" id="PTHR23058">
    <property type="entry name" value="PEROXISOMAL MEMBRANE PROTEIN PEX14"/>
    <property type="match status" value="1"/>
</dbReference>
<dbReference type="GO" id="GO:0005102">
    <property type="term" value="F:signaling receptor binding"/>
    <property type="evidence" value="ECO:0007669"/>
    <property type="project" value="TreeGrafter"/>
</dbReference>
<feature type="domain" description="Peroxisomal membrane protein PEX14 central plants" evidence="18">
    <location>
        <begin position="153"/>
        <end position="271"/>
    </location>
</feature>
<dbReference type="Pfam" id="PF17733">
    <property type="entry name" value="KPWE_dom"/>
    <property type="match status" value="1"/>
</dbReference>
<dbReference type="Gene3D" id="1.10.10.10">
    <property type="entry name" value="Winged helix-like DNA-binding domain superfamily/Winged helix DNA-binding domain"/>
    <property type="match status" value="1"/>
</dbReference>
<evidence type="ECO:0000256" key="12">
    <source>
        <dbReference type="ARBA" id="ARBA00053920"/>
    </source>
</evidence>